<gene>
    <name evidence="2" type="ORF">ACFP3U_12630</name>
</gene>
<dbReference type="PANTHER" id="PTHR46553">
    <property type="entry name" value="ADENINE NUCLEOTIDE ALPHA HYDROLASES-LIKE SUPERFAMILY PROTEIN"/>
    <property type="match status" value="1"/>
</dbReference>
<dbReference type="Pfam" id="PF00582">
    <property type="entry name" value="Usp"/>
    <property type="match status" value="1"/>
</dbReference>
<accession>A0ABW0WZW2</accession>
<feature type="domain" description="UspA" evidence="1">
    <location>
        <begin position="6"/>
        <end position="151"/>
    </location>
</feature>
<dbReference type="SUPFAM" id="SSF52402">
    <property type="entry name" value="Adenine nucleotide alpha hydrolases-like"/>
    <property type="match status" value="1"/>
</dbReference>
<name>A0ABW0WZW2_9ACTN</name>
<proteinExistence type="predicted"/>
<dbReference type="Proteomes" id="UP001595975">
    <property type="component" value="Unassembled WGS sequence"/>
</dbReference>
<sequence>MSDGARVIVGVSGSLESLTALHRAADEARERGAVLVPVLAWTPVGGEYNYRLRPCPPLLRAWREMAAGRLERALDEAFGGLPAGVRVEPQVVRGPAGPVLTGLADRPGDLLVVGAGRRGAVRGAVRRLFQGGGSVSHYCLAHARCTVLAVPPSDLQEDARALRRGVDLRELAALAAA</sequence>
<dbReference type="PANTHER" id="PTHR46553:SF3">
    <property type="entry name" value="ADENINE NUCLEOTIDE ALPHA HYDROLASES-LIKE SUPERFAMILY PROTEIN"/>
    <property type="match status" value="1"/>
</dbReference>
<dbReference type="InterPro" id="IPR006016">
    <property type="entry name" value="UspA"/>
</dbReference>
<evidence type="ECO:0000313" key="2">
    <source>
        <dbReference type="EMBL" id="MFC5663825.1"/>
    </source>
</evidence>
<comment type="caution">
    <text evidence="2">The sequence shown here is derived from an EMBL/GenBank/DDBJ whole genome shotgun (WGS) entry which is preliminary data.</text>
</comment>
<reference evidence="3" key="1">
    <citation type="journal article" date="2019" name="Int. J. Syst. Evol. Microbiol.">
        <title>The Global Catalogue of Microorganisms (GCM) 10K type strain sequencing project: providing services to taxonomists for standard genome sequencing and annotation.</title>
        <authorList>
            <consortium name="The Broad Institute Genomics Platform"/>
            <consortium name="The Broad Institute Genome Sequencing Center for Infectious Disease"/>
            <person name="Wu L."/>
            <person name="Ma J."/>
        </authorList>
    </citation>
    <scope>NUCLEOTIDE SEQUENCE [LARGE SCALE GENOMIC DNA]</scope>
    <source>
        <strain evidence="3">CGMCC 4.1437</strain>
    </source>
</reference>
<evidence type="ECO:0000313" key="3">
    <source>
        <dbReference type="Proteomes" id="UP001595975"/>
    </source>
</evidence>
<dbReference type="RefSeq" id="WP_380225517.1">
    <property type="nucleotide sequence ID" value="NZ_JBHSOF010000012.1"/>
</dbReference>
<protein>
    <submittedName>
        <fullName evidence="2">Universal stress protein</fullName>
    </submittedName>
</protein>
<dbReference type="EMBL" id="JBHSOF010000012">
    <property type="protein sequence ID" value="MFC5663825.1"/>
    <property type="molecule type" value="Genomic_DNA"/>
</dbReference>
<dbReference type="InterPro" id="IPR014729">
    <property type="entry name" value="Rossmann-like_a/b/a_fold"/>
</dbReference>
<dbReference type="Gene3D" id="3.40.50.620">
    <property type="entry name" value="HUPs"/>
    <property type="match status" value="1"/>
</dbReference>
<organism evidence="2 3">
    <name type="scientific">Kitasatospora misakiensis</name>
    <dbReference type="NCBI Taxonomy" id="67330"/>
    <lineage>
        <taxon>Bacteria</taxon>
        <taxon>Bacillati</taxon>
        <taxon>Actinomycetota</taxon>
        <taxon>Actinomycetes</taxon>
        <taxon>Kitasatosporales</taxon>
        <taxon>Streptomycetaceae</taxon>
        <taxon>Kitasatospora</taxon>
    </lineage>
</organism>
<dbReference type="CDD" id="cd00293">
    <property type="entry name" value="USP-like"/>
    <property type="match status" value="1"/>
</dbReference>
<evidence type="ECO:0000259" key="1">
    <source>
        <dbReference type="Pfam" id="PF00582"/>
    </source>
</evidence>
<keyword evidence="3" id="KW-1185">Reference proteome</keyword>